<evidence type="ECO:0000313" key="8">
    <source>
        <dbReference type="RefSeq" id="XP_022100764.1"/>
    </source>
</evidence>
<dbReference type="PANTHER" id="PTHR46312:SF2">
    <property type="entry name" value="NUCLEOTIDE-BINDING OLIGOMERIZATION DOMAIN-CONTAINING PROTEIN 2-LIKE"/>
    <property type="match status" value="1"/>
</dbReference>
<organism evidence="5 6">
    <name type="scientific">Acanthaster planci</name>
    <name type="common">Crown-of-thorns starfish</name>
    <dbReference type="NCBI Taxonomy" id="133434"/>
    <lineage>
        <taxon>Eukaryota</taxon>
        <taxon>Metazoa</taxon>
        <taxon>Echinodermata</taxon>
        <taxon>Eleutherozoa</taxon>
        <taxon>Asterozoa</taxon>
        <taxon>Asteroidea</taxon>
        <taxon>Valvatacea</taxon>
        <taxon>Valvatida</taxon>
        <taxon>Acanthasteridae</taxon>
        <taxon>Acanthaster</taxon>
    </lineage>
</organism>
<dbReference type="Gene3D" id="3.40.50.300">
    <property type="entry name" value="P-loop containing nucleotide triphosphate hydrolases"/>
    <property type="match status" value="1"/>
</dbReference>
<feature type="domain" description="Death" evidence="3">
    <location>
        <begin position="6"/>
        <end position="95"/>
    </location>
</feature>
<evidence type="ECO:0000259" key="4">
    <source>
        <dbReference type="PROSITE" id="PS50837"/>
    </source>
</evidence>
<gene>
    <name evidence="6 7 8 9" type="primary">LOC110984673</name>
</gene>
<accession>A0A8B7Z723</accession>
<keyword evidence="2" id="KW-0067">ATP-binding</keyword>
<dbReference type="PANTHER" id="PTHR46312">
    <property type="entry name" value="NACHT DOMAIN-CONTAINING PROTEIN"/>
    <property type="match status" value="1"/>
</dbReference>
<dbReference type="GeneID" id="110984673"/>
<evidence type="ECO:0000313" key="5">
    <source>
        <dbReference type="Proteomes" id="UP000694845"/>
    </source>
</evidence>
<feature type="domain" description="NACHT" evidence="4">
    <location>
        <begin position="178"/>
        <end position="378"/>
    </location>
</feature>
<dbReference type="PROSITE" id="PS50017">
    <property type="entry name" value="DEATH_DOMAIN"/>
    <property type="match status" value="1"/>
</dbReference>
<dbReference type="AlphaFoldDB" id="A0A8B7Z723"/>
<evidence type="ECO:0000256" key="2">
    <source>
        <dbReference type="ARBA" id="ARBA00022840"/>
    </source>
</evidence>
<dbReference type="OrthoDB" id="120976at2759"/>
<dbReference type="OMA" id="QFINITH"/>
<dbReference type="Pfam" id="PF00531">
    <property type="entry name" value="Death"/>
    <property type="match status" value="1"/>
</dbReference>
<keyword evidence="1" id="KW-0547">Nucleotide-binding</keyword>
<evidence type="ECO:0000313" key="7">
    <source>
        <dbReference type="RefSeq" id="XP_022100763.1"/>
    </source>
</evidence>
<sequence>MQSAMSEVNLRYLASNLGKEWRKLASYLQVRKDEIDRIQADHQATEEQIFQMLILWWQRQDHSRRGTDDGALNALCTALRESGRPDLISNFRAGSTSHDEDWNVDLCRAELIRFYGETMGKVPLLPWVSSDVSRIVDIFGEIQLMESRNKTSRVVQRKLSSYAEMLMLTEFGEDQPVTHILLYGVAGCGKTTLVSMIAYDWALQKPGSPLAKFRLLFTINLRDLIKGTPTLMDAVYDQLLPEDTMVCQHSLRGYLHARSKEVLVIMDGFDETGFGGSQISGDLVKIIGGKILQGCTVIVTTRPYMVEPLNRLNPNFTRIESKGFSDDAVQLYIQRFFQDEDDSQVSVGLCRVINEYDNLLDIVRLPIMLLITCLIWSEDRSLPRNITEAFREAAFFILRRHFKKSRKLDSLDDEFIDSELKELIKDLGKAALDGLMLPGEKLVFEPTDFGNTKAVDKACQIGILSQERTRSKLRAVQNVTFIHKTFQEAIAGFYLAQLAETDHAFFSRHYLKRICKDNVHSLKDVLRFSSGASVNAAKILLAHVVSNDVVQRNEETFALFLLMLLESRCSELHSTAAPLLAKDGLYFTFTCSVYQKSAFEFFVECASQSPIGDQCGKQSVFMDLKRLVLLDVTREDAALVNSIFKCALSVSEVVLGLAAVGKLAESESVLRPEDYLCETLCHMPLLENLCLFPSEGQGVCLSRQLDLSVIVGRLATADISSLRVFVLQSVSAGPRQIQEVSRRRANPSKSLTLLGGVSHKARPLSCRDATHGQDTERKPPRLLLELEAGFHRVESISGRDHSVPGLRSIQLLHNDRQADLQPVSSLLSRATNLEVVDLSRLEIGTFFSVVSEPLSKLGKLKELLLSETGLSSDDVMLLTQKVLPFMANLEILSLSHNNVARQEALLAVVRWACSSTCLTELFLGGCVGMLSASDELSTACVRDTVDAKDDPELQPFERTEVLQQRSVEVVDVQTNYLHRYTPDLIGLLKHFIALRTINMSSMGLTDSDIVELAGVVTACTQLEMLHLEGNEDVGNTGVEALLRLLPQLPNIRHLCLPFDDTSERYSDIVSRCLKRRSMILGCYTLSQEEIQTAIQIVKG</sequence>
<dbReference type="RefSeq" id="XP_022100765.1">
    <property type="nucleotide sequence ID" value="XM_022245073.1"/>
</dbReference>
<dbReference type="Pfam" id="PF05729">
    <property type="entry name" value="NACHT"/>
    <property type="match status" value="1"/>
</dbReference>
<protein>
    <submittedName>
        <fullName evidence="6 7">Uncharacterized protein LOC110984673 isoform X1</fullName>
    </submittedName>
</protein>
<proteinExistence type="predicted"/>
<name>A0A8B7Z723_ACAPL</name>
<dbReference type="SMART" id="SM00005">
    <property type="entry name" value="DEATH"/>
    <property type="match status" value="1"/>
</dbReference>
<dbReference type="RefSeq" id="XP_022100762.1">
    <property type="nucleotide sequence ID" value="XM_022245070.1"/>
</dbReference>
<dbReference type="RefSeq" id="XP_022100764.1">
    <property type="nucleotide sequence ID" value="XM_022245072.1"/>
</dbReference>
<dbReference type="InterPro" id="IPR011029">
    <property type="entry name" value="DEATH-like_dom_sf"/>
</dbReference>
<dbReference type="Gene3D" id="3.80.10.10">
    <property type="entry name" value="Ribonuclease Inhibitor"/>
    <property type="match status" value="1"/>
</dbReference>
<dbReference type="SUPFAM" id="SSF52047">
    <property type="entry name" value="RNI-like"/>
    <property type="match status" value="1"/>
</dbReference>
<dbReference type="GO" id="GO:0005524">
    <property type="term" value="F:ATP binding"/>
    <property type="evidence" value="ECO:0007669"/>
    <property type="project" value="UniProtKB-KW"/>
</dbReference>
<dbReference type="InterPro" id="IPR027417">
    <property type="entry name" value="P-loop_NTPase"/>
</dbReference>
<dbReference type="Proteomes" id="UP000694845">
    <property type="component" value="Unplaced"/>
</dbReference>
<reference evidence="6 7" key="1">
    <citation type="submission" date="2025-04" db="UniProtKB">
        <authorList>
            <consortium name="RefSeq"/>
        </authorList>
    </citation>
    <scope>IDENTIFICATION</scope>
</reference>
<dbReference type="RefSeq" id="XP_022100763.1">
    <property type="nucleotide sequence ID" value="XM_022245071.1"/>
</dbReference>
<keyword evidence="5" id="KW-1185">Reference proteome</keyword>
<evidence type="ECO:0000256" key="1">
    <source>
        <dbReference type="ARBA" id="ARBA00022741"/>
    </source>
</evidence>
<dbReference type="InterPro" id="IPR032675">
    <property type="entry name" value="LRR_dom_sf"/>
</dbReference>
<dbReference type="InterPro" id="IPR007111">
    <property type="entry name" value="NACHT_NTPase"/>
</dbReference>
<dbReference type="InterPro" id="IPR000488">
    <property type="entry name" value="Death_dom"/>
</dbReference>
<evidence type="ECO:0000313" key="6">
    <source>
        <dbReference type="RefSeq" id="XP_022100762.1"/>
    </source>
</evidence>
<dbReference type="GO" id="GO:0007165">
    <property type="term" value="P:signal transduction"/>
    <property type="evidence" value="ECO:0007669"/>
    <property type="project" value="InterPro"/>
</dbReference>
<dbReference type="Gene3D" id="1.10.533.10">
    <property type="entry name" value="Death Domain, Fas"/>
    <property type="match status" value="1"/>
</dbReference>
<dbReference type="PROSITE" id="PS50837">
    <property type="entry name" value="NACHT"/>
    <property type="match status" value="1"/>
</dbReference>
<dbReference type="SUPFAM" id="SSF47986">
    <property type="entry name" value="DEATH domain"/>
    <property type="match status" value="1"/>
</dbReference>
<evidence type="ECO:0000259" key="3">
    <source>
        <dbReference type="PROSITE" id="PS50017"/>
    </source>
</evidence>
<dbReference type="SUPFAM" id="SSF52540">
    <property type="entry name" value="P-loop containing nucleoside triphosphate hydrolases"/>
    <property type="match status" value="1"/>
</dbReference>
<evidence type="ECO:0000313" key="9">
    <source>
        <dbReference type="RefSeq" id="XP_022100765.1"/>
    </source>
</evidence>
<dbReference type="KEGG" id="aplc:110984673"/>